<dbReference type="AlphaFoldDB" id="A3VHA1"/>
<evidence type="ECO:0000313" key="1">
    <source>
        <dbReference type="EMBL" id="EAQ12656.1"/>
    </source>
</evidence>
<gene>
    <name evidence="1" type="ORF">RB2654_15260</name>
</gene>
<comment type="caution">
    <text evidence="1">The sequence shown here is derived from an EMBL/GenBank/DDBJ whole genome shotgun (WGS) entry which is preliminary data.</text>
</comment>
<evidence type="ECO:0000313" key="2">
    <source>
        <dbReference type="Proteomes" id="UP000002931"/>
    </source>
</evidence>
<dbReference type="HOGENOM" id="CLU_3365790_0_0_5"/>
<keyword evidence="2" id="KW-1185">Reference proteome</keyword>
<sequence>MVTSFDMPDLLRKYGFLHSPRRQPEQGELKVCESR</sequence>
<dbReference type="EMBL" id="AAMT01000008">
    <property type="protein sequence ID" value="EAQ12656.1"/>
    <property type="molecule type" value="Genomic_DNA"/>
</dbReference>
<accession>A3VHA1</accession>
<name>A3VHA1_9RHOB</name>
<proteinExistence type="predicted"/>
<reference evidence="1 2" key="1">
    <citation type="journal article" date="2010" name="J. Bacteriol.">
        <title>Genome sequences of Pelagibaca bermudensis HTCC2601T and Maritimibacter alkaliphilus HTCC2654T, the type strains of two marine Roseobacter genera.</title>
        <authorList>
            <person name="Thrash J.C."/>
            <person name="Cho J.C."/>
            <person name="Ferriera S."/>
            <person name="Johnson J."/>
            <person name="Vergin K.L."/>
            <person name="Giovannoni S.J."/>
        </authorList>
    </citation>
    <scope>NUCLEOTIDE SEQUENCE [LARGE SCALE GENOMIC DNA]</scope>
    <source>
        <strain evidence="1 2">HTCC2654</strain>
    </source>
</reference>
<organism evidence="1 2">
    <name type="scientific">Maritimibacter alkaliphilus HTCC2654</name>
    <dbReference type="NCBI Taxonomy" id="314271"/>
    <lineage>
        <taxon>Bacteria</taxon>
        <taxon>Pseudomonadati</taxon>
        <taxon>Pseudomonadota</taxon>
        <taxon>Alphaproteobacteria</taxon>
        <taxon>Rhodobacterales</taxon>
        <taxon>Roseobacteraceae</taxon>
        <taxon>Maritimibacter</taxon>
    </lineage>
</organism>
<dbReference type="Proteomes" id="UP000002931">
    <property type="component" value="Unassembled WGS sequence"/>
</dbReference>
<protein>
    <submittedName>
        <fullName evidence="1">Uncharacterized protein</fullName>
    </submittedName>
</protein>